<dbReference type="HOGENOM" id="CLU_1770656_0_0_1"/>
<keyword evidence="2" id="KW-1185">Reference proteome</keyword>
<dbReference type="AlphaFoldDB" id="M4EV74"/>
<accession>M4EV74</accession>
<dbReference type="Gramene" id="Bra032707.1">
    <property type="protein sequence ID" value="Bra032707.1-P"/>
    <property type="gene ID" value="Bra032707"/>
</dbReference>
<protein>
    <submittedName>
        <fullName evidence="1">Uncharacterized protein</fullName>
    </submittedName>
</protein>
<evidence type="ECO:0000313" key="2">
    <source>
        <dbReference type="Proteomes" id="UP000011750"/>
    </source>
</evidence>
<reference evidence="1 2" key="2">
    <citation type="journal article" date="2018" name="Hortic Res">
        <title>Improved Brassica rapa reference genome by single-molecule sequencing and chromosome conformation capture technologies.</title>
        <authorList>
            <person name="Zhang L."/>
            <person name="Cai X."/>
            <person name="Wu J."/>
            <person name="Liu M."/>
            <person name="Grob S."/>
            <person name="Cheng F."/>
            <person name="Liang J."/>
            <person name="Cai C."/>
            <person name="Liu Z."/>
            <person name="Liu B."/>
            <person name="Wang F."/>
            <person name="Li S."/>
            <person name="Liu F."/>
            <person name="Li X."/>
            <person name="Cheng L."/>
            <person name="Yang W."/>
            <person name="Li M.H."/>
            <person name="Grossniklaus U."/>
            <person name="Zheng H."/>
            <person name="Wang X."/>
        </authorList>
    </citation>
    <scope>NUCLEOTIDE SEQUENCE [LARGE SCALE GENOMIC DNA]</scope>
    <source>
        <strain evidence="1 2">cv. Chiifu-401-42</strain>
    </source>
</reference>
<reference evidence="1" key="3">
    <citation type="submission" date="2023-03" db="UniProtKB">
        <authorList>
            <consortium name="EnsemblPlants"/>
        </authorList>
    </citation>
    <scope>IDENTIFICATION</scope>
    <source>
        <strain evidence="1">cv. Chiifu-401-42</strain>
    </source>
</reference>
<organism evidence="1 2">
    <name type="scientific">Brassica campestris</name>
    <name type="common">Field mustard</name>
    <dbReference type="NCBI Taxonomy" id="3711"/>
    <lineage>
        <taxon>Eukaryota</taxon>
        <taxon>Viridiplantae</taxon>
        <taxon>Streptophyta</taxon>
        <taxon>Embryophyta</taxon>
        <taxon>Tracheophyta</taxon>
        <taxon>Spermatophyta</taxon>
        <taxon>Magnoliopsida</taxon>
        <taxon>eudicotyledons</taxon>
        <taxon>Gunneridae</taxon>
        <taxon>Pentapetalae</taxon>
        <taxon>rosids</taxon>
        <taxon>malvids</taxon>
        <taxon>Brassicales</taxon>
        <taxon>Brassicaceae</taxon>
        <taxon>Brassiceae</taxon>
        <taxon>Brassica</taxon>
    </lineage>
</organism>
<sequence>MKKRDKAGERLHRYHLPSLVLIASVSSHTPSPIFSPPPSLLIDHIISLHSLIDHASSLHSLFPIASSTLPHPLSPTPHFRDLSLPSSPTLIAGTSFPSLNAHPSLIAYPHRWALFPFPHRPPSSPLCVHSFHRPYLIAMLRRSQSCH</sequence>
<evidence type="ECO:0000313" key="1">
    <source>
        <dbReference type="EnsemblPlants" id="Bra032707.1-P"/>
    </source>
</evidence>
<dbReference type="InParanoid" id="M4EV74"/>
<name>M4EV74_BRACM</name>
<reference evidence="1 2" key="1">
    <citation type="journal article" date="2011" name="Nat. Genet.">
        <title>The genome of the mesopolyploid crop species Brassica rapa.</title>
        <authorList>
            <consortium name="Brassica rapa Genome Sequencing Project Consortium"/>
            <person name="Wang X."/>
            <person name="Wang H."/>
            <person name="Wang J."/>
            <person name="Sun R."/>
            <person name="Wu J."/>
            <person name="Liu S."/>
            <person name="Bai Y."/>
            <person name="Mun J.H."/>
            <person name="Bancroft I."/>
            <person name="Cheng F."/>
            <person name="Huang S."/>
            <person name="Li X."/>
            <person name="Hua W."/>
            <person name="Wang J."/>
            <person name="Wang X."/>
            <person name="Freeling M."/>
            <person name="Pires J.C."/>
            <person name="Paterson A.H."/>
            <person name="Chalhoub B."/>
            <person name="Wang B."/>
            <person name="Hayward A."/>
            <person name="Sharpe A.G."/>
            <person name="Park B.S."/>
            <person name="Weisshaar B."/>
            <person name="Liu B."/>
            <person name="Li B."/>
            <person name="Liu B."/>
            <person name="Tong C."/>
            <person name="Song C."/>
            <person name="Duran C."/>
            <person name="Peng C."/>
            <person name="Geng C."/>
            <person name="Koh C."/>
            <person name="Lin C."/>
            <person name="Edwards D."/>
            <person name="Mu D."/>
            <person name="Shen D."/>
            <person name="Soumpourou E."/>
            <person name="Li F."/>
            <person name="Fraser F."/>
            <person name="Conant G."/>
            <person name="Lassalle G."/>
            <person name="King G.J."/>
            <person name="Bonnema G."/>
            <person name="Tang H."/>
            <person name="Wang H."/>
            <person name="Belcram H."/>
            <person name="Zhou H."/>
            <person name="Hirakawa H."/>
            <person name="Abe H."/>
            <person name="Guo H."/>
            <person name="Wang H."/>
            <person name="Jin H."/>
            <person name="Parkin I.A."/>
            <person name="Batley J."/>
            <person name="Kim J.S."/>
            <person name="Just J."/>
            <person name="Li J."/>
            <person name="Xu J."/>
            <person name="Deng J."/>
            <person name="Kim J.A."/>
            <person name="Li J."/>
            <person name="Yu J."/>
            <person name="Meng J."/>
            <person name="Wang J."/>
            <person name="Min J."/>
            <person name="Poulain J."/>
            <person name="Wang J."/>
            <person name="Hatakeyama K."/>
            <person name="Wu K."/>
            <person name="Wang L."/>
            <person name="Fang L."/>
            <person name="Trick M."/>
            <person name="Links M.G."/>
            <person name="Zhao M."/>
            <person name="Jin M."/>
            <person name="Ramchiary N."/>
            <person name="Drou N."/>
            <person name="Berkman P.J."/>
            <person name="Cai Q."/>
            <person name="Huang Q."/>
            <person name="Li R."/>
            <person name="Tabata S."/>
            <person name="Cheng S."/>
            <person name="Zhang S."/>
            <person name="Zhang S."/>
            <person name="Huang S."/>
            <person name="Sato S."/>
            <person name="Sun S."/>
            <person name="Kwon S.J."/>
            <person name="Choi S.R."/>
            <person name="Lee T.H."/>
            <person name="Fan W."/>
            <person name="Zhao X."/>
            <person name="Tan X."/>
            <person name="Xu X."/>
            <person name="Wang Y."/>
            <person name="Qiu Y."/>
            <person name="Yin Y."/>
            <person name="Li Y."/>
            <person name="Du Y."/>
            <person name="Liao Y."/>
            <person name="Lim Y."/>
            <person name="Narusaka Y."/>
            <person name="Wang Y."/>
            <person name="Wang Z."/>
            <person name="Li Z."/>
            <person name="Wang Z."/>
            <person name="Xiong Z."/>
            <person name="Zhang Z."/>
        </authorList>
    </citation>
    <scope>NUCLEOTIDE SEQUENCE [LARGE SCALE GENOMIC DNA]</scope>
    <source>
        <strain evidence="1 2">cv. Chiifu-401-42</strain>
    </source>
</reference>
<proteinExistence type="predicted"/>
<dbReference type="EnsemblPlants" id="Bra032707.1">
    <property type="protein sequence ID" value="Bra032707.1-P"/>
    <property type="gene ID" value="Bra032707"/>
</dbReference>
<dbReference type="Proteomes" id="UP000011750">
    <property type="component" value="Chromosome A04"/>
</dbReference>